<accession>A0A5N6P465</accession>
<sequence length="160" mass="18317">MKVYKRRWKKNGNSAAAAAKWKEWKQLGLLTADDTATCFGWQKRQRRAERWHRRECSIATVIGKEESGERVLKVPIVDFVRRMVADPCLKTGRNDESTLAEIEVAHASASMLMPVKQRRKDVSIFDAMKQKTIEIKILLNVFQKKKDEIAALGGLTCNKD</sequence>
<gene>
    <name evidence="1" type="ORF">E3N88_14713</name>
</gene>
<dbReference type="AlphaFoldDB" id="A0A5N6P465"/>
<name>A0A5N6P465_9ASTR</name>
<dbReference type="EMBL" id="SZYD01000007">
    <property type="protein sequence ID" value="KAD5803353.1"/>
    <property type="molecule type" value="Genomic_DNA"/>
</dbReference>
<protein>
    <submittedName>
        <fullName evidence="1">Uncharacterized protein</fullName>
    </submittedName>
</protein>
<comment type="caution">
    <text evidence="1">The sequence shown here is derived from an EMBL/GenBank/DDBJ whole genome shotgun (WGS) entry which is preliminary data.</text>
</comment>
<reference evidence="1 2" key="1">
    <citation type="submission" date="2019-05" db="EMBL/GenBank/DDBJ databases">
        <title>Mikania micrantha, genome provides insights into the molecular mechanism of rapid growth.</title>
        <authorList>
            <person name="Liu B."/>
        </authorList>
    </citation>
    <scope>NUCLEOTIDE SEQUENCE [LARGE SCALE GENOMIC DNA]</scope>
    <source>
        <strain evidence="1">NLD-2019</strain>
        <tissue evidence="1">Leaf</tissue>
    </source>
</reference>
<keyword evidence="2" id="KW-1185">Reference proteome</keyword>
<organism evidence="1 2">
    <name type="scientific">Mikania micrantha</name>
    <name type="common">bitter vine</name>
    <dbReference type="NCBI Taxonomy" id="192012"/>
    <lineage>
        <taxon>Eukaryota</taxon>
        <taxon>Viridiplantae</taxon>
        <taxon>Streptophyta</taxon>
        <taxon>Embryophyta</taxon>
        <taxon>Tracheophyta</taxon>
        <taxon>Spermatophyta</taxon>
        <taxon>Magnoliopsida</taxon>
        <taxon>eudicotyledons</taxon>
        <taxon>Gunneridae</taxon>
        <taxon>Pentapetalae</taxon>
        <taxon>asterids</taxon>
        <taxon>campanulids</taxon>
        <taxon>Asterales</taxon>
        <taxon>Asteraceae</taxon>
        <taxon>Asteroideae</taxon>
        <taxon>Heliantheae alliance</taxon>
        <taxon>Eupatorieae</taxon>
        <taxon>Mikania</taxon>
    </lineage>
</organism>
<evidence type="ECO:0000313" key="2">
    <source>
        <dbReference type="Proteomes" id="UP000326396"/>
    </source>
</evidence>
<evidence type="ECO:0000313" key="1">
    <source>
        <dbReference type="EMBL" id="KAD5803353.1"/>
    </source>
</evidence>
<dbReference type="Proteomes" id="UP000326396">
    <property type="component" value="Linkage Group LG15"/>
</dbReference>
<proteinExistence type="predicted"/>